<dbReference type="Pfam" id="PF13637">
    <property type="entry name" value="Ank_4"/>
    <property type="match status" value="1"/>
</dbReference>
<feature type="compositionally biased region" description="Low complexity" evidence="1">
    <location>
        <begin position="35"/>
        <end position="45"/>
    </location>
</feature>
<name>A0AAD9DG59_9STRA</name>
<sequence>MSDDAIDSMEAGRREANEWTVLPGGEEKEEDDGDIILGGSATNDNDGGGGGASLASNRVITATHPDVKKYLKDAYPLHCACGDGAPLDVIKYLVEEADGSKGKELLGKVDNNGMYPLHCACLKGASLDVIKYLVEEADGIKGKEMLGKLDYSGSYPLHLACYGGAPLDVIKYLVVEADGDKGKEYLDKVDNVYGSYPLHCACFGGAPLDVIKYLVEEADGDKGKEYLDKVDKGGSYPLHLACRGGAAPLDLIKYLVVEADGDKGKELLDKADEYGMYPLHCACLGGASPDVIKYLIQKKPGLLQYKDRIGLTALEYMDNNTSRAIWGAHQIGSVADKSSDIDRLNYLIYARALAYSACQAEQLESSLCIALYGRWGGGKSTLWKQTKRCLNAEFLQEDAQILHNVCKLSDECESYSYKKAAKNAKRPFNNAVERLDSDPIVLNHTKKAWRKKLQEQQKSQEQPTTPLPLPFLEHLAWLFLHIFCARESCRNRYEVGDDDRNGYDVQTIQRIEIKSQDARSRRMKTNAIFFLMFLLSLSPIWIVYWPIYLSCRKCKDRETNDSDGDDQRNDSDENRETIDSNGDDETNDSDDIICCKSSIARCMTCCKSSIARCMTCCKSSIARCCSCSDNDIIKKEAKHIADIITGDVDLGDGDSAHWDVAPCGTFFVIIFLQIVRAIVSGISRARAALYYIMCFQWCCSKTNHTPTGAVKYKFVEFNAWTYQGSELLWASLMKELWDAVEAEFGEKRVWQHRASIELAEEDKFDESYRTLTPPQKAQNRRKALLMFRAQLYFYLFLFLIVLTVLITTITNCNSINRTCLGKVVNVTNNATDIIEAVESDSEEEGNEGGVITATIATVAAFCPLLAIVIKWWNKVLPYIRKNQGDLIFELAEQASGSTKRKDFKEETGFMGVVKTEIEYLFDLLKTETYPDKEIGCNRSLRLCVFIDDLDRCPPEVVVSVLEAVILLLVDGPISVWMAIDGRIVVQCIEAKKVGVFDKANISGHEFLDKIVQLPFAIPELTNDVKKSYLDKIIDEKELDPARVLSRFVGESQRFLKEEKGMYYLNEYLRENPLGESENNISGHEKEYQGPFSPLAGLATELDKSGLFIPQHDRKAVIGMTESELIKIVAENPQHASAEHRENLCSIVLQATSELQNAQNASAEHRENMCSFVSKGISQVIRNPLQQNQSNSHTVPDNPDANDDIVRMGPPPSGLYLPMLNEKDRNCLEDFIPFIDGNPRRMKRIINVFNVARRITELQCIVSPQLTSKILKMIILLEQWPYRMAWLLQIIEDINQISTHSVEDSTMYQFLEECLGRREDGKSLWDMICHVGILQVHRRIVCKLLLMSNVDSSNMVAKDSDPQLFEGLLQCNGNDELSSSEEPYAITVQDLRPLGCNMEGGEYETCLRSYMFNMPQAITDKVSVMMDKALMNYVGKNSSNSGESVDITLPGSEVGGDHAPPPSFDWRTISRFISEAAKFI</sequence>
<protein>
    <submittedName>
        <fullName evidence="4">NTPase KAP family P-loop domain-containing protein</fullName>
    </submittedName>
</protein>
<keyword evidence="2" id="KW-0472">Membrane</keyword>
<proteinExistence type="predicted"/>
<dbReference type="SUPFAM" id="SSF48403">
    <property type="entry name" value="Ankyrin repeat"/>
    <property type="match status" value="1"/>
</dbReference>
<feature type="compositionally biased region" description="Basic and acidic residues" evidence="1">
    <location>
        <begin position="558"/>
        <end position="578"/>
    </location>
</feature>
<dbReference type="Gene3D" id="1.25.40.20">
    <property type="entry name" value="Ankyrin repeat-containing domain"/>
    <property type="match status" value="3"/>
</dbReference>
<accession>A0AAD9DG59</accession>
<keyword evidence="2" id="KW-1133">Transmembrane helix</keyword>
<keyword evidence="5" id="KW-1185">Reference proteome</keyword>
<dbReference type="Pfam" id="PF12796">
    <property type="entry name" value="Ank_2"/>
    <property type="match status" value="1"/>
</dbReference>
<keyword evidence="2" id="KW-0812">Transmembrane</keyword>
<feature type="region of interest" description="Disordered" evidence="1">
    <location>
        <begin position="558"/>
        <end position="586"/>
    </location>
</feature>
<dbReference type="PANTHER" id="PTHR22674">
    <property type="entry name" value="NTPASE, KAP FAMILY P-LOOP DOMAIN-CONTAINING 1"/>
    <property type="match status" value="1"/>
</dbReference>
<feature type="transmembrane region" description="Helical" evidence="2">
    <location>
        <begin position="791"/>
        <end position="810"/>
    </location>
</feature>
<feature type="domain" description="KAP NTPase" evidence="3">
    <location>
        <begin position="349"/>
        <end position="1254"/>
    </location>
</feature>
<comment type="caution">
    <text evidence="4">The sequence shown here is derived from an EMBL/GenBank/DDBJ whole genome shotgun (WGS) entry which is preliminary data.</text>
</comment>
<evidence type="ECO:0000313" key="4">
    <source>
        <dbReference type="EMBL" id="KAK1744645.1"/>
    </source>
</evidence>
<feature type="transmembrane region" description="Helical" evidence="2">
    <location>
        <begin position="527"/>
        <end position="547"/>
    </location>
</feature>
<dbReference type="SMART" id="SM00248">
    <property type="entry name" value="ANK"/>
    <property type="match status" value="6"/>
</dbReference>
<evidence type="ECO:0000313" key="5">
    <source>
        <dbReference type="Proteomes" id="UP001224775"/>
    </source>
</evidence>
<dbReference type="InterPro" id="IPR002110">
    <property type="entry name" value="Ankyrin_rpt"/>
</dbReference>
<gene>
    <name evidence="4" type="ORF">QTG54_005178</name>
</gene>
<feature type="transmembrane region" description="Helical" evidence="2">
    <location>
        <begin position="850"/>
        <end position="872"/>
    </location>
</feature>
<evidence type="ECO:0000259" key="3">
    <source>
        <dbReference type="Pfam" id="PF07693"/>
    </source>
</evidence>
<evidence type="ECO:0000256" key="2">
    <source>
        <dbReference type="SAM" id="Phobius"/>
    </source>
</evidence>
<dbReference type="InterPro" id="IPR011646">
    <property type="entry name" value="KAP_P-loop"/>
</dbReference>
<dbReference type="Proteomes" id="UP001224775">
    <property type="component" value="Unassembled WGS sequence"/>
</dbReference>
<evidence type="ECO:0000256" key="1">
    <source>
        <dbReference type="SAM" id="MobiDB-lite"/>
    </source>
</evidence>
<dbReference type="InterPro" id="IPR036770">
    <property type="entry name" value="Ankyrin_rpt-contain_sf"/>
</dbReference>
<feature type="region of interest" description="Disordered" evidence="1">
    <location>
        <begin position="1"/>
        <end position="50"/>
    </location>
</feature>
<organism evidence="4 5">
    <name type="scientific">Skeletonema marinoi</name>
    <dbReference type="NCBI Taxonomy" id="267567"/>
    <lineage>
        <taxon>Eukaryota</taxon>
        <taxon>Sar</taxon>
        <taxon>Stramenopiles</taxon>
        <taxon>Ochrophyta</taxon>
        <taxon>Bacillariophyta</taxon>
        <taxon>Coscinodiscophyceae</taxon>
        <taxon>Thalassiosirophycidae</taxon>
        <taxon>Thalassiosirales</taxon>
        <taxon>Skeletonemataceae</taxon>
        <taxon>Skeletonema</taxon>
        <taxon>Skeletonema marinoi-dohrnii complex</taxon>
    </lineage>
</organism>
<dbReference type="Pfam" id="PF07693">
    <property type="entry name" value="KAP_NTPase"/>
    <property type="match status" value="1"/>
</dbReference>
<dbReference type="PANTHER" id="PTHR22674:SF6">
    <property type="entry name" value="NTPASE KAP FAMILY P-LOOP DOMAIN-CONTAINING PROTEIN 1"/>
    <property type="match status" value="1"/>
</dbReference>
<reference evidence="4" key="1">
    <citation type="submission" date="2023-06" db="EMBL/GenBank/DDBJ databases">
        <title>Survivors Of The Sea: Transcriptome response of Skeletonema marinoi to long-term dormancy.</title>
        <authorList>
            <person name="Pinder M.I.M."/>
            <person name="Kourtchenko O."/>
            <person name="Robertson E.K."/>
            <person name="Larsson T."/>
            <person name="Maumus F."/>
            <person name="Osuna-Cruz C.M."/>
            <person name="Vancaester E."/>
            <person name="Stenow R."/>
            <person name="Vandepoele K."/>
            <person name="Ploug H."/>
            <person name="Bruchert V."/>
            <person name="Godhe A."/>
            <person name="Topel M."/>
        </authorList>
    </citation>
    <scope>NUCLEOTIDE SEQUENCE</scope>
    <source>
        <strain evidence="4">R05AC</strain>
    </source>
</reference>
<dbReference type="InterPro" id="IPR052754">
    <property type="entry name" value="NTPase_KAP_P-loop"/>
</dbReference>
<dbReference type="EMBL" id="JATAAI010000007">
    <property type="protein sequence ID" value="KAK1744645.1"/>
    <property type="molecule type" value="Genomic_DNA"/>
</dbReference>